<dbReference type="VEuPathDB" id="TriTrypDB:LDHU3_26.0380"/>
<reference evidence="7" key="6">
    <citation type="submission" date="2019-02" db="EMBL/GenBank/DDBJ databases">
        <title>FDA dAtabase for Regulatory Grade micrObial Sequences (FDA-ARGOS): Supporting development and validation of Infectious Disease Dx tests.</title>
        <authorList>
            <person name="Duncan R."/>
            <person name="Fisher C."/>
            <person name="Tallon L."/>
            <person name="Sadzewicz L."/>
            <person name="Sengamalay N."/>
            <person name="Ott S."/>
            <person name="Godinez A."/>
            <person name="Nagaraj S."/>
            <person name="Vavikolanu K."/>
            <person name="Nadendla S."/>
            <person name="Aluvathingal J."/>
            <person name="Sichtig H."/>
        </authorList>
    </citation>
    <scope>NUCLEOTIDE SEQUENCE [LARGE SCALE GENOMIC DNA]</scope>
    <source>
        <strain evidence="7">FDAARGOS_361</strain>
    </source>
</reference>
<protein>
    <submittedName>
        <fullName evidence="2">Hypothetical_protein_conserved</fullName>
    </submittedName>
</protein>
<evidence type="ECO:0000313" key="1">
    <source>
        <dbReference type="EMBL" id="AYU79627.1"/>
    </source>
</evidence>
<dbReference type="Proteomes" id="UP000008980">
    <property type="component" value="Chromosome 26"/>
</dbReference>
<reference evidence="4" key="5">
    <citation type="submission" date="2019-02" db="EMBL/GenBank/DDBJ databases">
        <title>FDA dAtabase for Regulatory Grade micrObial Sequences (FDA-ARGOS): Supporting development and validation of Infectious Disease Dx tests.</title>
        <authorList>
            <person name="Duncan R."/>
            <person name="Fisher C."/>
            <person name="Tallon L.J."/>
            <person name="Sadzewicz L."/>
            <person name="Sengamalay N."/>
            <person name="Ott S."/>
            <person name="Godinez A."/>
            <person name="Nagaraj S."/>
            <person name="Nadendla S."/>
            <person name="Sichtig H."/>
        </authorList>
    </citation>
    <scope>NUCLEOTIDE SEQUENCE</scope>
    <source>
        <strain evidence="4">FDAARGOS_361</strain>
    </source>
</reference>
<dbReference type="Proteomes" id="UP000274082">
    <property type="component" value="Chromosome 26"/>
</dbReference>
<evidence type="ECO:0000313" key="4">
    <source>
        <dbReference type="EMBL" id="TPP41079.1"/>
    </source>
</evidence>
<accession>E9BI40</accession>
<dbReference type="RefSeq" id="XP_003861616.1">
    <property type="nucleotide sequence ID" value="XM_003861568.1"/>
</dbReference>
<evidence type="ECO:0000313" key="7">
    <source>
        <dbReference type="Proteomes" id="UP000318447"/>
    </source>
</evidence>
<dbReference type="EMBL" id="FR799613">
    <property type="protein sequence ID" value="CBZ34916.1"/>
    <property type="molecule type" value="Genomic_DNA"/>
</dbReference>
<reference evidence="5" key="3">
    <citation type="submission" date="2011-02" db="EMBL/GenBank/DDBJ databases">
        <title>Whole genome sequencing of Leishmania donovani clinical lines reveals dynamic variation related to drug resistance.</title>
        <authorList>
            <person name="Downing T."/>
            <person name="Imamura H."/>
            <person name="Sanders M."/>
            <person name="Decuypere S."/>
            <person name="Hertz-Fowler C."/>
            <person name="Clark T.G."/>
            <person name="Rijal S."/>
            <person name="Sundar S."/>
            <person name="Quail M.A."/>
            <person name="De Doncker S."/>
            <person name="Maes I."/>
            <person name="Vanaerschot M."/>
            <person name="Stark O."/>
            <person name="Schonian G."/>
            <person name="Dujardin J.C."/>
            <person name="Berriman M."/>
        </authorList>
    </citation>
    <scope>NUCLEOTIDE SEQUENCE [LARGE SCALE GENOMIC DNA]</scope>
    <source>
        <strain evidence="5">BPK282A1</strain>
    </source>
</reference>
<reference evidence="3 5" key="1">
    <citation type="journal article" date="2011" name="Genome Res.">
        <title>Whole genome sequencing of multiple Leishmania donovani clinical isolates provides insights into population structure and mechanisms of drug resistance.</title>
        <authorList>
            <person name="Downing T."/>
            <person name="Imamura H."/>
            <person name="Decuypere S."/>
            <person name="Clark T.G."/>
            <person name="Coombs G.H."/>
            <person name="Cotton J.A."/>
            <person name="Hilley J.D."/>
            <person name="de Doncker S."/>
            <person name="Maes I."/>
            <person name="Mottram J.C."/>
            <person name="Quail M.A."/>
            <person name="Rijal S."/>
            <person name="Sanders M."/>
            <person name="Schonian G."/>
            <person name="Stark O."/>
            <person name="Sundar S."/>
            <person name="Vanaerschot M."/>
            <person name="Hertz-Fowler C."/>
            <person name="Dujardin J.C."/>
            <person name="Berriman M."/>
        </authorList>
    </citation>
    <scope>NUCLEOTIDE SEQUENCE [LARGE SCALE GENOMIC DNA]</scope>
    <source>
        <strain evidence="3 5">BPK282A1</strain>
    </source>
</reference>
<sequence>MGQRQSFEAKLHECVCNNNLEQMKELIRQPEFVGENMNDTMFLDLVERCWDPATTMAFAKHANDHQLAILVSTAIIHSRVLPLGSLFDLMKDASATIRDEHLDELFTTACDHIDTEAVKAMLSVNCFDPTDGRPIVTVVRRELSKMAPDEELVQLVLDALPGHEDAATYLLETCVPTAKNEATKAMLTTKLKNYVACTLRAG</sequence>
<dbReference type="EMBL" id="LR812646">
    <property type="protein sequence ID" value="CAC5430865.1"/>
    <property type="molecule type" value="Genomic_DNA"/>
</dbReference>
<evidence type="ECO:0000313" key="5">
    <source>
        <dbReference type="Proteomes" id="UP000008980"/>
    </source>
</evidence>
<reference evidence="3" key="2">
    <citation type="submission" date="2011-01" db="EMBL/GenBank/DDBJ databases">
        <authorList>
            <person name="Zhao B.P."/>
            <person name="Ren Z.A."/>
            <person name="Li C.D."/>
        </authorList>
    </citation>
    <scope>NUCLEOTIDE SEQUENCE</scope>
    <source>
        <strain evidence="3">BPK282A1</strain>
    </source>
</reference>
<dbReference type="EMBL" id="RHLC01000017">
    <property type="protein sequence ID" value="TPP41079.1"/>
    <property type="molecule type" value="Genomic_DNA"/>
</dbReference>
<evidence type="ECO:0000313" key="2">
    <source>
        <dbReference type="EMBL" id="CAC5430865.1"/>
    </source>
</evidence>
<evidence type="ECO:0000313" key="3">
    <source>
        <dbReference type="EMBL" id="CBZ34916.1"/>
    </source>
</evidence>
<dbReference type="EMBL" id="CP029525">
    <property type="protein sequence ID" value="AYU79627.1"/>
    <property type="molecule type" value="Genomic_DNA"/>
</dbReference>
<dbReference type="OrthoDB" id="238669at2759"/>
<reference evidence="1 6" key="4">
    <citation type="journal article" date="2018" name="Sci. Rep.">
        <title>A complete Leishmania donovani reference genome identifies novel genetic variations associated with virulence.</title>
        <authorList>
            <person name="Lypaczewski P."/>
            <person name="Hoshizaki J."/>
            <person name="Zhang W.-W."/>
            <person name="McCall L.-I."/>
            <person name="Torcivia-Rodriguez J."/>
            <person name="Simonyan V."/>
            <person name="Kaur A."/>
            <person name="Dewar K."/>
            <person name="Matlashewski G."/>
        </authorList>
    </citation>
    <scope>NUCLEOTIDE SEQUENCE [LARGE SCALE GENOMIC DNA]</scope>
    <source>
        <strain evidence="1 6">LdCL</strain>
    </source>
</reference>
<dbReference type="VEuPathDB" id="TriTrypDB:LdBPK_260270.1"/>
<name>A0A3S7WZL3_LEIDO</name>
<evidence type="ECO:0000313" key="6">
    <source>
        <dbReference type="Proteomes" id="UP000274082"/>
    </source>
</evidence>
<dbReference type="OMA" id="HANDHQL"/>
<proteinExistence type="predicted"/>
<reference evidence="2" key="7">
    <citation type="submission" date="2020-06" db="EMBL/GenBank/DDBJ databases">
        <authorList>
            <person name="Camacho E."/>
            <person name="Gonzalez-de la Fuente S."/>
            <person name="Rastrojo A."/>
            <person name="Peiro-Pastor R."/>
            <person name="Solana JC."/>
            <person name="Tabera L."/>
            <person name="Gamarro F."/>
            <person name="Carrasco-Ramiro F."/>
            <person name="Requena JM."/>
            <person name="Aguado B."/>
        </authorList>
    </citation>
    <scope>NUCLEOTIDE SEQUENCE</scope>
</reference>
<dbReference type="GeneID" id="13388861"/>
<dbReference type="VEuPathDB" id="TriTrypDB:LdCL_260008200"/>
<dbReference type="AlphaFoldDB" id="A0A3S7WZL3"/>
<accession>A0A3S7WZL3</accession>
<dbReference type="Proteomes" id="UP000601710">
    <property type="component" value="Chromosome 26"/>
</dbReference>
<dbReference type="Proteomes" id="UP000318447">
    <property type="component" value="Unassembled WGS sequence"/>
</dbReference>
<dbReference type="KEGG" id="ldo:LDBPK_260270"/>
<organism evidence="1 6">
    <name type="scientific">Leishmania donovani</name>
    <dbReference type="NCBI Taxonomy" id="5661"/>
    <lineage>
        <taxon>Eukaryota</taxon>
        <taxon>Discoba</taxon>
        <taxon>Euglenozoa</taxon>
        <taxon>Kinetoplastea</taxon>
        <taxon>Metakinetoplastina</taxon>
        <taxon>Trypanosomatida</taxon>
        <taxon>Trypanosomatidae</taxon>
        <taxon>Leishmaniinae</taxon>
        <taxon>Leishmania</taxon>
    </lineage>
</organism>
<keyword evidence="6" id="KW-1185">Reference proteome</keyword>
<gene>
    <name evidence="4" type="ORF">CGC21_31550</name>
    <name evidence="3" type="ORF">LDBPK_260270</name>
    <name evidence="1" type="ORF">LdCL_260008200</name>
    <name evidence="2" type="ORF">LDHU3_26.0380</name>
</gene>